<dbReference type="KEGG" id="eus:EUTSA_v10015060mg"/>
<proteinExistence type="predicted"/>
<feature type="signal peptide" evidence="1">
    <location>
        <begin position="1"/>
        <end position="19"/>
    </location>
</feature>
<evidence type="ECO:0000313" key="3">
    <source>
        <dbReference type="Proteomes" id="UP000030689"/>
    </source>
</evidence>
<accession>V4LJK9</accession>
<dbReference type="EMBL" id="KI517464">
    <property type="protein sequence ID" value="ESQ42622.1"/>
    <property type="molecule type" value="Genomic_DNA"/>
</dbReference>
<gene>
    <name evidence="2" type="ORF">EUTSA_v10015060mg</name>
</gene>
<reference evidence="2 3" key="1">
    <citation type="journal article" date="2013" name="Front. Plant Sci.">
        <title>The Reference Genome of the Halophytic Plant Eutrema salsugineum.</title>
        <authorList>
            <person name="Yang R."/>
            <person name="Jarvis D.E."/>
            <person name="Chen H."/>
            <person name="Beilstein M.A."/>
            <person name="Grimwood J."/>
            <person name="Jenkins J."/>
            <person name="Shu S."/>
            <person name="Prochnik S."/>
            <person name="Xin M."/>
            <person name="Ma C."/>
            <person name="Schmutz J."/>
            <person name="Wing R.A."/>
            <person name="Mitchell-Olds T."/>
            <person name="Schumaker K.S."/>
            <person name="Wang X."/>
        </authorList>
    </citation>
    <scope>NUCLEOTIDE SEQUENCE [LARGE SCALE GENOMIC DNA]</scope>
</reference>
<feature type="chain" id="PRO_5004721916" evidence="1">
    <location>
        <begin position="20"/>
        <end position="113"/>
    </location>
</feature>
<keyword evidence="3" id="KW-1185">Reference proteome</keyword>
<dbReference type="OMA" id="HIFILQA"/>
<evidence type="ECO:0000256" key="1">
    <source>
        <dbReference type="SAM" id="SignalP"/>
    </source>
</evidence>
<dbReference type="Gramene" id="ESQ42622">
    <property type="protein sequence ID" value="ESQ42622"/>
    <property type="gene ID" value="EUTSA_v10015060mg"/>
</dbReference>
<dbReference type="Proteomes" id="UP000030689">
    <property type="component" value="Unassembled WGS sequence"/>
</dbReference>
<sequence>MSLTPITHTFFLSLSLSLSVPLDSVTITHTYTKKIVRVQKMRCRALNIRRRKRVMVNVSSRKLMSRLRRMVAPETSFSGEVDGDTLYRLTADHIFILQARIQLLRRISSLCGL</sequence>
<protein>
    <submittedName>
        <fullName evidence="2">Uncharacterized protein</fullName>
    </submittedName>
</protein>
<keyword evidence="1" id="KW-0732">Signal</keyword>
<organism evidence="2 3">
    <name type="scientific">Eutrema salsugineum</name>
    <name type="common">Saltwater cress</name>
    <name type="synonym">Sisymbrium salsugineum</name>
    <dbReference type="NCBI Taxonomy" id="72664"/>
    <lineage>
        <taxon>Eukaryota</taxon>
        <taxon>Viridiplantae</taxon>
        <taxon>Streptophyta</taxon>
        <taxon>Embryophyta</taxon>
        <taxon>Tracheophyta</taxon>
        <taxon>Spermatophyta</taxon>
        <taxon>Magnoliopsida</taxon>
        <taxon>eudicotyledons</taxon>
        <taxon>Gunneridae</taxon>
        <taxon>Pentapetalae</taxon>
        <taxon>rosids</taxon>
        <taxon>malvids</taxon>
        <taxon>Brassicales</taxon>
        <taxon>Brassicaceae</taxon>
        <taxon>Eutremeae</taxon>
        <taxon>Eutrema</taxon>
    </lineage>
</organism>
<dbReference type="AlphaFoldDB" id="V4LJK9"/>
<name>V4LJK9_EUTSA</name>
<evidence type="ECO:0000313" key="2">
    <source>
        <dbReference type="EMBL" id="ESQ42622.1"/>
    </source>
</evidence>